<feature type="transmembrane region" description="Helical" evidence="5">
    <location>
        <begin position="211"/>
        <end position="233"/>
    </location>
</feature>
<feature type="transmembrane region" description="Helical" evidence="5">
    <location>
        <begin position="87"/>
        <end position="109"/>
    </location>
</feature>
<dbReference type="OMA" id="ICIWITT"/>
<feature type="transmembrane region" description="Helical" evidence="5">
    <location>
        <begin position="293"/>
        <end position="315"/>
    </location>
</feature>
<feature type="transmembrane region" description="Helical" evidence="5">
    <location>
        <begin position="121"/>
        <end position="138"/>
    </location>
</feature>
<feature type="transmembrane region" description="Helical" evidence="5">
    <location>
        <begin position="259"/>
        <end position="281"/>
    </location>
</feature>
<feature type="transmembrane region" description="Helical" evidence="5">
    <location>
        <begin position="55"/>
        <end position="75"/>
    </location>
</feature>
<dbReference type="SUPFAM" id="SSF103473">
    <property type="entry name" value="MFS general substrate transporter"/>
    <property type="match status" value="2"/>
</dbReference>
<evidence type="ECO:0000313" key="7">
    <source>
        <dbReference type="EMBL" id="EHY60952.1"/>
    </source>
</evidence>
<protein>
    <submittedName>
        <fullName evidence="7">MFS transporter, SIT family, siderophore-iron:H+ symporter</fullName>
    </submittedName>
</protein>
<evidence type="ECO:0000256" key="2">
    <source>
        <dbReference type="ARBA" id="ARBA00022692"/>
    </source>
</evidence>
<dbReference type="PROSITE" id="PS50850">
    <property type="entry name" value="MFS"/>
    <property type="match status" value="1"/>
</dbReference>
<organism evidence="7 8">
    <name type="scientific">Exophiala dermatitidis (strain ATCC 34100 / CBS 525.76 / NIH/UT8656)</name>
    <name type="common">Black yeast</name>
    <name type="synonym">Wangiella dermatitidis</name>
    <dbReference type="NCBI Taxonomy" id="858893"/>
    <lineage>
        <taxon>Eukaryota</taxon>
        <taxon>Fungi</taxon>
        <taxon>Dikarya</taxon>
        <taxon>Ascomycota</taxon>
        <taxon>Pezizomycotina</taxon>
        <taxon>Eurotiomycetes</taxon>
        <taxon>Chaetothyriomycetidae</taxon>
        <taxon>Chaetothyriales</taxon>
        <taxon>Herpotrichiellaceae</taxon>
        <taxon>Exophiala</taxon>
    </lineage>
</organism>
<reference evidence="7" key="1">
    <citation type="submission" date="2011-07" db="EMBL/GenBank/DDBJ databases">
        <title>The Genome Sequence of Exophiala (Wangiella) dermatitidis NIH/UT8656.</title>
        <authorList>
            <consortium name="The Broad Institute Genome Sequencing Platform"/>
            <person name="Cuomo C."/>
            <person name="Wang Z."/>
            <person name="Hunicke-Smith S."/>
            <person name="Szanislo P.J."/>
            <person name="Earl A."/>
            <person name="Young S.K."/>
            <person name="Zeng Q."/>
            <person name="Gargeya S."/>
            <person name="Fitzgerald M."/>
            <person name="Haas B."/>
            <person name="Abouelleil A."/>
            <person name="Alvarado L."/>
            <person name="Arachchi H.M."/>
            <person name="Berlin A."/>
            <person name="Brown A."/>
            <person name="Chapman S.B."/>
            <person name="Chen Z."/>
            <person name="Dunbar C."/>
            <person name="Freedman E."/>
            <person name="Gearin G."/>
            <person name="Gellesch M."/>
            <person name="Goldberg J."/>
            <person name="Griggs A."/>
            <person name="Gujja S."/>
            <person name="Heiman D."/>
            <person name="Howarth C."/>
            <person name="Larson L."/>
            <person name="Lui A."/>
            <person name="MacDonald P.J.P."/>
            <person name="Montmayeur A."/>
            <person name="Murphy C."/>
            <person name="Neiman D."/>
            <person name="Pearson M."/>
            <person name="Priest M."/>
            <person name="Roberts A."/>
            <person name="Saif S."/>
            <person name="Shea T."/>
            <person name="Shenoy N."/>
            <person name="Sisk P."/>
            <person name="Stolte C."/>
            <person name="Sykes S."/>
            <person name="Wortman J."/>
            <person name="Nusbaum C."/>
            <person name="Birren B."/>
        </authorList>
    </citation>
    <scope>NUCLEOTIDE SEQUENCE</scope>
    <source>
        <strain evidence="7">NIH/UT8656</strain>
    </source>
</reference>
<sequence length="578" mass="63425">MATIEAVDLELSDTTVPQLAEKARSLSPEQYELTKEAGSKSDNAQTAEPWSTRDLTVLITAIWVITFTTGFQMQVMSPLLPYVYSEFRAHSLIPTASIVSSVVGAVLRLPVAKMLDVWGRALGYGLALLVLTLGIIMMAACDNVVTYCAASVFFFAGYDCMSYVLFVVIADHFSLKTRGIMFGLYNSPWLITTWIGAPVATHFLHGAGWRWAFGTFSIVVPISGLPLLGLLIWSDRRAERWSAASAPAITRTPWQSLKFYWVEFDCIGILLLAAGFSLFLLPFSLYTRQSKGWQSPMIICMIVFGGFAIILFGLWEKYLAPKSFIPYPLLKSRTVIGGSVSYAQTYLVYYCWTSYFTSSLQVVQGETVTNAGYIYNIHNIGWCVAGIAAGALIKVTGRYKWLALFLGLPLQLLTTGLMIYLSKPNSKTGSIIAVQVFLSLGDGIIYMSAVIAVMAAIDAEHIATVLALYNMIGTTFQAVGATISVAVWTKSFPEYLAKNLPASAQSNLMAIYSDITTQLSYPKATPERVAIDLSYSQAMEKLFITGTCIISVGVISTVVWRDIRVSREKSAGTVPVFR</sequence>
<dbReference type="HOGENOM" id="CLU_012970_1_0_1"/>
<dbReference type="PANTHER" id="PTHR23501:SF55">
    <property type="entry name" value="SIDEROPHORE IRON TRANSPORTER, PUTATIVE (AFU_ORTHOLOGUE AFUA_3G03440)-RELATED"/>
    <property type="match status" value="1"/>
</dbReference>
<dbReference type="GO" id="GO:0005886">
    <property type="term" value="C:plasma membrane"/>
    <property type="evidence" value="ECO:0007669"/>
    <property type="project" value="TreeGrafter"/>
</dbReference>
<name>H6CB05_EXODN</name>
<dbReference type="Proteomes" id="UP000007304">
    <property type="component" value="Unassembled WGS sequence"/>
</dbReference>
<dbReference type="eggNOG" id="KOG0254">
    <property type="taxonomic scope" value="Eukaryota"/>
</dbReference>
<keyword evidence="8" id="KW-1185">Reference proteome</keyword>
<accession>H6CB05</accession>
<dbReference type="InterPro" id="IPR011701">
    <property type="entry name" value="MFS"/>
</dbReference>
<evidence type="ECO:0000259" key="6">
    <source>
        <dbReference type="PROSITE" id="PS50850"/>
    </source>
</evidence>
<dbReference type="EMBL" id="JH226137">
    <property type="protein sequence ID" value="EHY60952.1"/>
    <property type="molecule type" value="Genomic_DNA"/>
</dbReference>
<dbReference type="InterPro" id="IPR036259">
    <property type="entry name" value="MFS_trans_sf"/>
</dbReference>
<dbReference type="Pfam" id="PF07690">
    <property type="entry name" value="MFS_1"/>
    <property type="match status" value="1"/>
</dbReference>
<evidence type="ECO:0000256" key="5">
    <source>
        <dbReference type="SAM" id="Phobius"/>
    </source>
</evidence>
<gene>
    <name evidence="7" type="ORF">HMPREF1120_08894</name>
</gene>
<feature type="transmembrane region" description="Helical" evidence="5">
    <location>
        <begin position="182"/>
        <end position="205"/>
    </location>
</feature>
<dbReference type="GO" id="GO:0022857">
    <property type="term" value="F:transmembrane transporter activity"/>
    <property type="evidence" value="ECO:0007669"/>
    <property type="project" value="InterPro"/>
</dbReference>
<comment type="subcellular location">
    <subcellularLocation>
        <location evidence="1">Membrane</location>
        <topology evidence="1">Multi-pass membrane protein</topology>
    </subcellularLocation>
</comment>
<dbReference type="InterPro" id="IPR020846">
    <property type="entry name" value="MFS_dom"/>
</dbReference>
<dbReference type="InParanoid" id="H6CB05"/>
<feature type="transmembrane region" description="Helical" evidence="5">
    <location>
        <begin position="144"/>
        <end position="170"/>
    </location>
</feature>
<dbReference type="AlphaFoldDB" id="H6CB05"/>
<dbReference type="VEuPathDB" id="FungiDB:HMPREF1120_08894"/>
<keyword evidence="2 5" id="KW-0812">Transmembrane</keyword>
<evidence type="ECO:0000256" key="4">
    <source>
        <dbReference type="ARBA" id="ARBA00023136"/>
    </source>
</evidence>
<dbReference type="PANTHER" id="PTHR23501">
    <property type="entry name" value="MAJOR FACILITATOR SUPERFAMILY"/>
    <property type="match status" value="1"/>
</dbReference>
<keyword evidence="4 5" id="KW-0472">Membrane</keyword>
<evidence type="ECO:0000256" key="3">
    <source>
        <dbReference type="ARBA" id="ARBA00022989"/>
    </source>
</evidence>
<dbReference type="RefSeq" id="XP_009161413.1">
    <property type="nucleotide sequence ID" value="XM_009163165.1"/>
</dbReference>
<dbReference type="GeneID" id="20313533"/>
<feature type="domain" description="Major facilitator superfamily (MFS) profile" evidence="6">
    <location>
        <begin position="58"/>
        <end position="564"/>
    </location>
</feature>
<evidence type="ECO:0000256" key="1">
    <source>
        <dbReference type="ARBA" id="ARBA00004141"/>
    </source>
</evidence>
<feature type="transmembrane region" description="Helical" evidence="5">
    <location>
        <begin position="335"/>
        <end position="355"/>
    </location>
</feature>
<feature type="transmembrane region" description="Helical" evidence="5">
    <location>
        <begin position="432"/>
        <end position="455"/>
    </location>
</feature>
<dbReference type="Gene3D" id="1.20.1250.20">
    <property type="entry name" value="MFS general substrate transporter like domains"/>
    <property type="match status" value="2"/>
</dbReference>
<feature type="transmembrane region" description="Helical" evidence="5">
    <location>
        <begin position="375"/>
        <end position="395"/>
    </location>
</feature>
<proteinExistence type="predicted"/>
<evidence type="ECO:0000313" key="8">
    <source>
        <dbReference type="Proteomes" id="UP000007304"/>
    </source>
</evidence>
<keyword evidence="3 5" id="KW-1133">Transmembrane helix</keyword>
<dbReference type="OrthoDB" id="2241241at2759"/>
<feature type="transmembrane region" description="Helical" evidence="5">
    <location>
        <begin position="467"/>
        <end position="488"/>
    </location>
</feature>
<feature type="transmembrane region" description="Helical" evidence="5">
    <location>
        <begin position="542"/>
        <end position="560"/>
    </location>
</feature>
<feature type="transmembrane region" description="Helical" evidence="5">
    <location>
        <begin position="402"/>
        <end position="420"/>
    </location>
</feature>